<dbReference type="RefSeq" id="WP_133061585.1">
    <property type="nucleotide sequence ID" value="NZ_NGFP01000030.1"/>
</dbReference>
<evidence type="ECO:0000313" key="2">
    <source>
        <dbReference type="Proteomes" id="UP000194761"/>
    </source>
</evidence>
<name>A0A243RS28_9ACTN</name>
<sequence length="62" mass="6696">MLQLYGGAAPVRRVCSVRRGHGAAALIYLHPEEERDKMVADSMGRLAEEAIRKNGDQEGSGA</sequence>
<keyword evidence="2" id="KW-1185">Reference proteome</keyword>
<evidence type="ECO:0000313" key="1">
    <source>
        <dbReference type="EMBL" id="OUC97858.1"/>
    </source>
</evidence>
<organism evidence="1 2">
    <name type="scientific">Streptosporangium minutum</name>
    <dbReference type="NCBI Taxonomy" id="569862"/>
    <lineage>
        <taxon>Bacteria</taxon>
        <taxon>Bacillati</taxon>
        <taxon>Actinomycetota</taxon>
        <taxon>Actinomycetes</taxon>
        <taxon>Streptosporangiales</taxon>
        <taxon>Streptosporangiaceae</taxon>
        <taxon>Streptosporangium</taxon>
    </lineage>
</organism>
<dbReference type="EMBL" id="NGFP01000030">
    <property type="protein sequence ID" value="OUC97858.1"/>
    <property type="molecule type" value="Genomic_DNA"/>
</dbReference>
<comment type="caution">
    <text evidence="1">The sequence shown here is derived from an EMBL/GenBank/DDBJ whole genome shotgun (WGS) entry which is preliminary data.</text>
</comment>
<proteinExistence type="predicted"/>
<gene>
    <name evidence="1" type="ORF">CA984_09425</name>
</gene>
<dbReference type="Proteomes" id="UP000194761">
    <property type="component" value="Unassembled WGS sequence"/>
</dbReference>
<accession>A0A243RS28</accession>
<reference evidence="1 2" key="1">
    <citation type="submission" date="2017-05" db="EMBL/GenBank/DDBJ databases">
        <title>Biotechnological potential of actinobacteria isolated from South African environments.</title>
        <authorList>
            <person name="Le Roes-Hill M."/>
            <person name="Prins A."/>
            <person name="Durrell K.A."/>
        </authorList>
    </citation>
    <scope>NUCLEOTIDE SEQUENCE [LARGE SCALE GENOMIC DNA]</scope>
    <source>
        <strain evidence="1">M26</strain>
    </source>
</reference>
<protein>
    <submittedName>
        <fullName evidence="1">Uncharacterized protein</fullName>
    </submittedName>
</protein>
<dbReference type="AlphaFoldDB" id="A0A243RS28"/>